<organism evidence="4 5">
    <name type="scientific">Phytophthora fragariae</name>
    <dbReference type="NCBI Taxonomy" id="53985"/>
    <lineage>
        <taxon>Eukaryota</taxon>
        <taxon>Sar</taxon>
        <taxon>Stramenopiles</taxon>
        <taxon>Oomycota</taxon>
        <taxon>Peronosporomycetes</taxon>
        <taxon>Peronosporales</taxon>
        <taxon>Peronosporaceae</taxon>
        <taxon>Phytophthora</taxon>
    </lineage>
</organism>
<dbReference type="InterPro" id="IPR025110">
    <property type="entry name" value="AMP-bd_C"/>
</dbReference>
<dbReference type="EMBL" id="QXFY01012104">
    <property type="protein sequence ID" value="KAE9259508.1"/>
    <property type="molecule type" value="Genomic_DNA"/>
</dbReference>
<evidence type="ECO:0000313" key="5">
    <source>
        <dbReference type="Proteomes" id="UP000486351"/>
    </source>
</evidence>
<keyword evidence="2" id="KW-0436">Ligase</keyword>
<dbReference type="AlphaFoldDB" id="A0A6G0PXA9"/>
<proteinExistence type="inferred from homology"/>
<evidence type="ECO:0000313" key="4">
    <source>
        <dbReference type="EMBL" id="KAE9259508.1"/>
    </source>
</evidence>
<dbReference type="GO" id="GO:0016405">
    <property type="term" value="F:CoA-ligase activity"/>
    <property type="evidence" value="ECO:0007669"/>
    <property type="project" value="TreeGrafter"/>
</dbReference>
<dbReference type="Pfam" id="PF13193">
    <property type="entry name" value="AMP-binding_C"/>
    <property type="match status" value="1"/>
</dbReference>
<dbReference type="PANTHER" id="PTHR24096:SF149">
    <property type="entry name" value="AMP-BINDING DOMAIN-CONTAINING PROTEIN-RELATED"/>
    <property type="match status" value="1"/>
</dbReference>
<dbReference type="Gene3D" id="3.30.300.30">
    <property type="match status" value="1"/>
</dbReference>
<evidence type="ECO:0000259" key="3">
    <source>
        <dbReference type="Pfam" id="PF13193"/>
    </source>
</evidence>
<dbReference type="InterPro" id="IPR045851">
    <property type="entry name" value="AMP-bd_C_sf"/>
</dbReference>
<dbReference type="PANTHER" id="PTHR24096">
    <property type="entry name" value="LONG-CHAIN-FATTY-ACID--COA LIGASE"/>
    <property type="match status" value="1"/>
</dbReference>
<feature type="domain" description="AMP-binding enzyme C-terminal" evidence="3">
    <location>
        <begin position="2"/>
        <end position="63"/>
    </location>
</feature>
<evidence type="ECO:0000256" key="2">
    <source>
        <dbReference type="ARBA" id="ARBA00022598"/>
    </source>
</evidence>
<accession>A0A6G0PXA9</accession>
<evidence type="ECO:0000256" key="1">
    <source>
        <dbReference type="ARBA" id="ARBA00006432"/>
    </source>
</evidence>
<comment type="similarity">
    <text evidence="1">Belongs to the ATP-dependent AMP-binding enzyme family.</text>
</comment>
<sequence>SCCVRGRDLGTGEEIPKAFVVLKEGVTLTSETLMNYVAAKVAGYKRVREVEFIDTIPKSLSGKILRRELQAVEDKKLEMQQSRL</sequence>
<dbReference type="SUPFAM" id="SSF56801">
    <property type="entry name" value="Acetyl-CoA synthetase-like"/>
    <property type="match status" value="1"/>
</dbReference>
<name>A0A6G0PXA9_9STRA</name>
<reference evidence="4 5" key="1">
    <citation type="submission" date="2018-09" db="EMBL/GenBank/DDBJ databases">
        <title>Genomic investigation of the strawberry pathogen Phytophthora fragariae indicates pathogenicity is determined by transcriptional variation in three key races.</title>
        <authorList>
            <person name="Adams T.M."/>
            <person name="Armitage A.D."/>
            <person name="Sobczyk M.K."/>
            <person name="Bates H.J."/>
            <person name="Dunwell J.M."/>
            <person name="Nellist C.F."/>
            <person name="Harrison R.J."/>
        </authorList>
    </citation>
    <scope>NUCLEOTIDE SEQUENCE [LARGE SCALE GENOMIC DNA]</scope>
    <source>
        <strain evidence="4 5">NOV-77</strain>
    </source>
</reference>
<gene>
    <name evidence="4" type="ORF">PF008_g33342</name>
</gene>
<protein>
    <recommendedName>
        <fullName evidence="3">AMP-binding enzyme C-terminal domain-containing protein</fullName>
    </recommendedName>
</protein>
<feature type="non-terminal residue" evidence="4">
    <location>
        <position position="1"/>
    </location>
</feature>
<comment type="caution">
    <text evidence="4">The sequence shown here is derived from an EMBL/GenBank/DDBJ whole genome shotgun (WGS) entry which is preliminary data.</text>
</comment>
<dbReference type="Proteomes" id="UP000486351">
    <property type="component" value="Unassembled WGS sequence"/>
</dbReference>